<organism evidence="2 3">
    <name type="scientific">Aspergillus sclerotioniger CBS 115572</name>
    <dbReference type="NCBI Taxonomy" id="1450535"/>
    <lineage>
        <taxon>Eukaryota</taxon>
        <taxon>Fungi</taxon>
        <taxon>Dikarya</taxon>
        <taxon>Ascomycota</taxon>
        <taxon>Pezizomycotina</taxon>
        <taxon>Eurotiomycetes</taxon>
        <taxon>Eurotiomycetidae</taxon>
        <taxon>Eurotiales</taxon>
        <taxon>Aspergillaceae</taxon>
        <taxon>Aspergillus</taxon>
        <taxon>Aspergillus subgen. Circumdati</taxon>
    </lineage>
</organism>
<dbReference type="GeneID" id="37108678"/>
<evidence type="ECO:0000313" key="2">
    <source>
        <dbReference type="EMBL" id="PWY70878.1"/>
    </source>
</evidence>
<feature type="region of interest" description="Disordered" evidence="1">
    <location>
        <begin position="44"/>
        <end position="82"/>
    </location>
</feature>
<dbReference type="EMBL" id="MSFK01000038">
    <property type="protein sequence ID" value="PWY70878.1"/>
    <property type="molecule type" value="Genomic_DNA"/>
</dbReference>
<sequence length="82" mass="9030">MGRQADWTPDLVQYLHPDPISPIANQNPSATVFPAAATPKVYNLQGRRRRAEMSSVDSHPTDIRNSGLPDITPEQQPLSPDP</sequence>
<proteinExistence type="predicted"/>
<dbReference type="AlphaFoldDB" id="A0A317VCZ8"/>
<reference evidence="2 3" key="1">
    <citation type="submission" date="2016-12" db="EMBL/GenBank/DDBJ databases">
        <title>The genomes of Aspergillus section Nigri reveals drivers in fungal speciation.</title>
        <authorList>
            <consortium name="DOE Joint Genome Institute"/>
            <person name="Vesth T.C."/>
            <person name="Nybo J."/>
            <person name="Theobald S."/>
            <person name="Brandl J."/>
            <person name="Frisvad J.C."/>
            <person name="Nielsen K.F."/>
            <person name="Lyhne E.K."/>
            <person name="Kogle M.E."/>
            <person name="Kuo A."/>
            <person name="Riley R."/>
            <person name="Clum A."/>
            <person name="Nolan M."/>
            <person name="Lipzen A."/>
            <person name="Salamov A."/>
            <person name="Henrissat B."/>
            <person name="Wiebenga A."/>
            <person name="De Vries R.P."/>
            <person name="Grigoriev I.V."/>
            <person name="Mortensen U.H."/>
            <person name="Andersen M.R."/>
            <person name="Baker S.E."/>
        </authorList>
    </citation>
    <scope>NUCLEOTIDE SEQUENCE [LARGE SCALE GENOMIC DNA]</scope>
    <source>
        <strain evidence="2 3">CBS 115572</strain>
    </source>
</reference>
<keyword evidence="3" id="KW-1185">Reference proteome</keyword>
<dbReference type="RefSeq" id="XP_025462772.1">
    <property type="nucleotide sequence ID" value="XM_025606535.1"/>
</dbReference>
<dbReference type="Proteomes" id="UP000246702">
    <property type="component" value="Unassembled WGS sequence"/>
</dbReference>
<accession>A0A317VCZ8</accession>
<evidence type="ECO:0000256" key="1">
    <source>
        <dbReference type="SAM" id="MobiDB-lite"/>
    </source>
</evidence>
<comment type="caution">
    <text evidence="2">The sequence shown here is derived from an EMBL/GenBank/DDBJ whole genome shotgun (WGS) entry which is preliminary data.</text>
</comment>
<gene>
    <name evidence="2" type="ORF">BO94DRAFT_267579</name>
</gene>
<protein>
    <submittedName>
        <fullName evidence="2">Uncharacterized protein</fullName>
    </submittedName>
</protein>
<name>A0A317VCZ8_9EURO</name>
<evidence type="ECO:0000313" key="3">
    <source>
        <dbReference type="Proteomes" id="UP000246702"/>
    </source>
</evidence>
<feature type="compositionally biased region" description="Polar residues" evidence="1">
    <location>
        <begin position="73"/>
        <end position="82"/>
    </location>
</feature>